<dbReference type="Pfam" id="PF08240">
    <property type="entry name" value="ADH_N"/>
    <property type="match status" value="1"/>
</dbReference>
<dbReference type="PROSITE" id="PS00059">
    <property type="entry name" value="ADH_ZINC"/>
    <property type="match status" value="1"/>
</dbReference>
<protein>
    <recommendedName>
        <fullName evidence="4">Alcohol dehydrogenase-like N-terminal domain-containing protein</fullName>
    </recommendedName>
</protein>
<dbReference type="GO" id="GO:0008270">
    <property type="term" value="F:zinc ion binding"/>
    <property type="evidence" value="ECO:0007669"/>
    <property type="project" value="InterPro"/>
</dbReference>
<reference evidence="6" key="1">
    <citation type="journal article" date="2017" name="Genome Biol.">
        <title>Comparative genomics reveals high biological diversity and specific adaptations in the industrially and medically important fungal genus Aspergillus.</title>
        <authorList>
            <person name="de Vries R.P."/>
            <person name="Riley R."/>
            <person name="Wiebenga A."/>
            <person name="Aguilar-Osorio G."/>
            <person name="Amillis S."/>
            <person name="Uchima C.A."/>
            <person name="Anderluh G."/>
            <person name="Asadollahi M."/>
            <person name="Askin M."/>
            <person name="Barry K."/>
            <person name="Battaglia E."/>
            <person name="Bayram O."/>
            <person name="Benocci T."/>
            <person name="Braus-Stromeyer S.A."/>
            <person name="Caldana C."/>
            <person name="Canovas D."/>
            <person name="Cerqueira G.C."/>
            <person name="Chen F."/>
            <person name="Chen W."/>
            <person name="Choi C."/>
            <person name="Clum A."/>
            <person name="Dos Santos R.A."/>
            <person name="Damasio A.R."/>
            <person name="Diallinas G."/>
            <person name="Emri T."/>
            <person name="Fekete E."/>
            <person name="Flipphi M."/>
            <person name="Freyberg S."/>
            <person name="Gallo A."/>
            <person name="Gournas C."/>
            <person name="Habgood R."/>
            <person name="Hainaut M."/>
            <person name="Harispe M.L."/>
            <person name="Henrissat B."/>
            <person name="Hilden K.S."/>
            <person name="Hope R."/>
            <person name="Hossain A."/>
            <person name="Karabika E."/>
            <person name="Karaffa L."/>
            <person name="Karanyi Z."/>
            <person name="Krasevec N."/>
            <person name="Kuo A."/>
            <person name="Kusch H."/>
            <person name="LaButti K."/>
            <person name="Lagendijk E.L."/>
            <person name="Lapidus A."/>
            <person name="Levasseur A."/>
            <person name="Lindquist E."/>
            <person name="Lipzen A."/>
            <person name="Logrieco A.F."/>
            <person name="MacCabe A."/>
            <person name="Maekelae M.R."/>
            <person name="Malavazi I."/>
            <person name="Melin P."/>
            <person name="Meyer V."/>
            <person name="Mielnichuk N."/>
            <person name="Miskei M."/>
            <person name="Molnar A.P."/>
            <person name="Mule G."/>
            <person name="Ngan C.Y."/>
            <person name="Orejas M."/>
            <person name="Orosz E."/>
            <person name="Ouedraogo J.P."/>
            <person name="Overkamp K.M."/>
            <person name="Park H.-S."/>
            <person name="Perrone G."/>
            <person name="Piumi F."/>
            <person name="Punt P.J."/>
            <person name="Ram A.F."/>
            <person name="Ramon A."/>
            <person name="Rauscher S."/>
            <person name="Record E."/>
            <person name="Riano-Pachon D.M."/>
            <person name="Robert V."/>
            <person name="Roehrig J."/>
            <person name="Ruller R."/>
            <person name="Salamov A."/>
            <person name="Salih N.S."/>
            <person name="Samson R.A."/>
            <person name="Sandor E."/>
            <person name="Sanguinetti M."/>
            <person name="Schuetze T."/>
            <person name="Sepcic K."/>
            <person name="Shelest E."/>
            <person name="Sherlock G."/>
            <person name="Sophianopoulou V."/>
            <person name="Squina F.M."/>
            <person name="Sun H."/>
            <person name="Susca A."/>
            <person name="Todd R.B."/>
            <person name="Tsang A."/>
            <person name="Unkles S.E."/>
            <person name="van de Wiele N."/>
            <person name="van Rossen-Uffink D."/>
            <person name="Oliveira J.V."/>
            <person name="Vesth T.C."/>
            <person name="Visser J."/>
            <person name="Yu J.-H."/>
            <person name="Zhou M."/>
            <person name="Andersen M.R."/>
            <person name="Archer D.B."/>
            <person name="Baker S.E."/>
            <person name="Benoit I."/>
            <person name="Brakhage A.A."/>
            <person name="Braus G.H."/>
            <person name="Fischer R."/>
            <person name="Frisvad J.C."/>
            <person name="Goldman G.H."/>
            <person name="Houbraken J."/>
            <person name="Oakley B."/>
            <person name="Pocsi I."/>
            <person name="Scazzocchio C."/>
            <person name="Seiboth B."/>
            <person name="vanKuyk P.A."/>
            <person name="Wortman J."/>
            <person name="Dyer P.S."/>
            <person name="Grigoriev I.V."/>
        </authorList>
    </citation>
    <scope>NUCLEOTIDE SEQUENCE [LARGE SCALE GENOMIC DNA]</scope>
    <source>
        <strain evidence="6">CBS 516.65</strain>
    </source>
</reference>
<dbReference type="RefSeq" id="XP_022397985.1">
    <property type="nucleotide sequence ID" value="XM_022543726.1"/>
</dbReference>
<dbReference type="InterPro" id="IPR002328">
    <property type="entry name" value="ADH_Zn_CS"/>
</dbReference>
<evidence type="ECO:0000259" key="4">
    <source>
        <dbReference type="Pfam" id="PF08240"/>
    </source>
</evidence>
<dbReference type="Gene3D" id="3.90.180.10">
    <property type="entry name" value="Medium-chain alcohol dehydrogenases, catalytic domain"/>
    <property type="match status" value="2"/>
</dbReference>
<sequence>MSDRHLFLNHWISLEQPSPNLIRLEKKRSSKLERPSRARIHELWKSKTTTLRVGLAITQSPSMGKWNRVPLSPKCGKKTMSTSKSLTVVSGWDETPYPCCAGHEIIGRVVRKGKNVKKFKLGDRVGVGPQARSCLKTDCPECSSGKEVYCRDQIETYGSIYPDGKGKSYGGYANYNRTHQRFVVNIPHGLPSEDAVPSDNSFYASTPDNGELPNVDAFTLIFNNINFVGSAAGSPDDIEEMLHFAVDHNVKPMVQMRSLSEANQVIQDIEAGKARYRYVPINENHLDTS</sequence>
<keyword evidence="1" id="KW-0479">Metal-binding</keyword>
<dbReference type="PANTHER" id="PTHR42683">
    <property type="entry name" value="ALDEHYDE REDUCTASE"/>
    <property type="match status" value="1"/>
</dbReference>
<accession>A0A1L9VBH0</accession>
<dbReference type="AlphaFoldDB" id="A0A1L9VBH0"/>
<organism evidence="5 6">
    <name type="scientific">Aspergillus glaucus CBS 516.65</name>
    <dbReference type="NCBI Taxonomy" id="1160497"/>
    <lineage>
        <taxon>Eukaryota</taxon>
        <taxon>Fungi</taxon>
        <taxon>Dikarya</taxon>
        <taxon>Ascomycota</taxon>
        <taxon>Pezizomycotina</taxon>
        <taxon>Eurotiomycetes</taxon>
        <taxon>Eurotiomycetidae</taxon>
        <taxon>Eurotiales</taxon>
        <taxon>Aspergillaceae</taxon>
        <taxon>Aspergillus</taxon>
        <taxon>Aspergillus subgen. Aspergillus</taxon>
    </lineage>
</organism>
<evidence type="ECO:0000256" key="3">
    <source>
        <dbReference type="ARBA" id="ARBA00023002"/>
    </source>
</evidence>
<evidence type="ECO:0000313" key="5">
    <source>
        <dbReference type="EMBL" id="OJJ81287.1"/>
    </source>
</evidence>
<evidence type="ECO:0000256" key="1">
    <source>
        <dbReference type="ARBA" id="ARBA00022723"/>
    </source>
</evidence>
<keyword evidence="6" id="KW-1185">Reference proteome</keyword>
<keyword evidence="2" id="KW-0862">Zinc</keyword>
<evidence type="ECO:0000313" key="6">
    <source>
        <dbReference type="Proteomes" id="UP000184300"/>
    </source>
</evidence>
<dbReference type="GO" id="GO:0016616">
    <property type="term" value="F:oxidoreductase activity, acting on the CH-OH group of donors, NAD or NADP as acceptor"/>
    <property type="evidence" value="ECO:0007669"/>
    <property type="project" value="InterPro"/>
</dbReference>
<dbReference type="InterPro" id="IPR011032">
    <property type="entry name" value="GroES-like_sf"/>
</dbReference>
<dbReference type="Gene3D" id="3.40.50.720">
    <property type="entry name" value="NAD(P)-binding Rossmann-like Domain"/>
    <property type="match status" value="1"/>
</dbReference>
<dbReference type="OrthoDB" id="1879366at2759"/>
<evidence type="ECO:0000256" key="2">
    <source>
        <dbReference type="ARBA" id="ARBA00022833"/>
    </source>
</evidence>
<dbReference type="EMBL" id="KV878906">
    <property type="protein sequence ID" value="OJJ81287.1"/>
    <property type="molecule type" value="Genomic_DNA"/>
</dbReference>
<dbReference type="VEuPathDB" id="FungiDB:ASPGLDRAFT_28130"/>
<dbReference type="Proteomes" id="UP000184300">
    <property type="component" value="Unassembled WGS sequence"/>
</dbReference>
<dbReference type="InterPro" id="IPR047109">
    <property type="entry name" value="CAD-like"/>
</dbReference>
<dbReference type="GeneID" id="34459987"/>
<dbReference type="SUPFAM" id="SSF50129">
    <property type="entry name" value="GroES-like"/>
    <property type="match status" value="1"/>
</dbReference>
<feature type="domain" description="Alcohol dehydrogenase-like N-terminal" evidence="4">
    <location>
        <begin position="88"/>
        <end position="187"/>
    </location>
</feature>
<keyword evidence="3" id="KW-0560">Oxidoreductase</keyword>
<gene>
    <name evidence="5" type="ORF">ASPGLDRAFT_28130</name>
</gene>
<proteinExistence type="predicted"/>
<dbReference type="STRING" id="1160497.A0A1L9VBH0"/>
<name>A0A1L9VBH0_ASPGL</name>
<dbReference type="InterPro" id="IPR013154">
    <property type="entry name" value="ADH-like_N"/>
</dbReference>